<sequence>MTLWLMFVWILLGLLGEREDPGET</sequence>
<proteinExistence type="predicted"/>
<feature type="chain" id="PRO_5015180823" evidence="1">
    <location>
        <begin position="17"/>
        <end position="24"/>
    </location>
</feature>
<evidence type="ECO:0000256" key="1">
    <source>
        <dbReference type="SAM" id="SignalP"/>
    </source>
</evidence>
<name>A0A2P2P983_RHIMU</name>
<feature type="signal peptide" evidence="1">
    <location>
        <begin position="1"/>
        <end position="16"/>
    </location>
</feature>
<evidence type="ECO:0000313" key="2">
    <source>
        <dbReference type="EMBL" id="MBX51257.1"/>
    </source>
</evidence>
<protein>
    <submittedName>
        <fullName evidence="2">Uncharacterized protein</fullName>
    </submittedName>
</protein>
<organism evidence="2">
    <name type="scientific">Rhizophora mucronata</name>
    <name type="common">Asiatic mangrove</name>
    <dbReference type="NCBI Taxonomy" id="61149"/>
    <lineage>
        <taxon>Eukaryota</taxon>
        <taxon>Viridiplantae</taxon>
        <taxon>Streptophyta</taxon>
        <taxon>Embryophyta</taxon>
        <taxon>Tracheophyta</taxon>
        <taxon>Spermatophyta</taxon>
        <taxon>Magnoliopsida</taxon>
        <taxon>eudicotyledons</taxon>
        <taxon>Gunneridae</taxon>
        <taxon>Pentapetalae</taxon>
        <taxon>rosids</taxon>
        <taxon>fabids</taxon>
        <taxon>Malpighiales</taxon>
        <taxon>Rhizophoraceae</taxon>
        <taxon>Rhizophora</taxon>
    </lineage>
</organism>
<keyword evidence="1" id="KW-0732">Signal</keyword>
<accession>A0A2P2P983</accession>
<reference evidence="2" key="1">
    <citation type="submission" date="2018-02" db="EMBL/GenBank/DDBJ databases">
        <title>Rhizophora mucronata_Transcriptome.</title>
        <authorList>
            <person name="Meera S.P."/>
            <person name="Sreeshan A."/>
            <person name="Augustine A."/>
        </authorList>
    </citation>
    <scope>NUCLEOTIDE SEQUENCE</scope>
    <source>
        <tissue evidence="2">Leaf</tissue>
    </source>
</reference>
<dbReference type="AlphaFoldDB" id="A0A2P2P983"/>
<dbReference type="EMBL" id="GGEC01070773">
    <property type="protein sequence ID" value="MBX51257.1"/>
    <property type="molecule type" value="Transcribed_RNA"/>
</dbReference>